<gene>
    <name evidence="4" type="ORF">GCM10011529_21690</name>
</gene>
<evidence type="ECO:0000313" key="4">
    <source>
        <dbReference type="EMBL" id="GGE14953.1"/>
    </source>
</evidence>
<reference evidence="4" key="1">
    <citation type="journal article" date="2014" name="Int. J. Syst. Evol. Microbiol.">
        <title>Complete genome sequence of Corynebacterium casei LMG S-19264T (=DSM 44701T), isolated from a smear-ripened cheese.</title>
        <authorList>
            <consortium name="US DOE Joint Genome Institute (JGI-PGF)"/>
            <person name="Walter F."/>
            <person name="Albersmeier A."/>
            <person name="Kalinowski J."/>
            <person name="Ruckert C."/>
        </authorList>
    </citation>
    <scope>NUCLEOTIDE SEQUENCE</scope>
    <source>
        <strain evidence="4">CGMCC 1.15519</strain>
    </source>
</reference>
<keyword evidence="1 2" id="KW-0597">Phosphoprotein</keyword>
<dbReference type="Gene3D" id="3.40.50.2300">
    <property type="match status" value="1"/>
</dbReference>
<dbReference type="SMART" id="SM00448">
    <property type="entry name" value="REC"/>
    <property type="match status" value="1"/>
</dbReference>
<comment type="caution">
    <text evidence="4">The sequence shown here is derived from an EMBL/GenBank/DDBJ whole genome shotgun (WGS) entry which is preliminary data.</text>
</comment>
<dbReference type="EMBL" id="BMJM01000007">
    <property type="protein sequence ID" value="GGE14953.1"/>
    <property type="molecule type" value="Genomic_DNA"/>
</dbReference>
<dbReference type="Proteomes" id="UP000635071">
    <property type="component" value="Unassembled WGS sequence"/>
</dbReference>
<dbReference type="PROSITE" id="PS50110">
    <property type="entry name" value="RESPONSE_REGULATORY"/>
    <property type="match status" value="1"/>
</dbReference>
<reference evidence="4" key="2">
    <citation type="submission" date="2020-09" db="EMBL/GenBank/DDBJ databases">
        <authorList>
            <person name="Sun Q."/>
            <person name="Zhou Y."/>
        </authorList>
    </citation>
    <scope>NUCLEOTIDE SEQUENCE</scope>
    <source>
        <strain evidence="4">CGMCC 1.15519</strain>
    </source>
</reference>
<evidence type="ECO:0000313" key="5">
    <source>
        <dbReference type="Proteomes" id="UP000635071"/>
    </source>
</evidence>
<dbReference type="Pfam" id="PF00072">
    <property type="entry name" value="Response_reg"/>
    <property type="match status" value="1"/>
</dbReference>
<evidence type="ECO:0000259" key="3">
    <source>
        <dbReference type="PROSITE" id="PS50110"/>
    </source>
</evidence>
<dbReference type="GO" id="GO:0000160">
    <property type="term" value="P:phosphorelay signal transduction system"/>
    <property type="evidence" value="ECO:0007669"/>
    <property type="project" value="InterPro"/>
</dbReference>
<evidence type="ECO:0000256" key="2">
    <source>
        <dbReference type="PROSITE-ProRule" id="PRU00169"/>
    </source>
</evidence>
<dbReference type="PANTHER" id="PTHR44591:SF3">
    <property type="entry name" value="RESPONSE REGULATORY DOMAIN-CONTAINING PROTEIN"/>
    <property type="match status" value="1"/>
</dbReference>
<evidence type="ECO:0000256" key="1">
    <source>
        <dbReference type="ARBA" id="ARBA00022553"/>
    </source>
</evidence>
<proteinExistence type="predicted"/>
<feature type="domain" description="Response regulatory" evidence="3">
    <location>
        <begin position="3"/>
        <end position="117"/>
    </location>
</feature>
<dbReference type="AlphaFoldDB" id="A0A917EAD8"/>
<dbReference type="SUPFAM" id="SSF52172">
    <property type="entry name" value="CheY-like"/>
    <property type="match status" value="1"/>
</dbReference>
<name>A0A917EAD8_9SPHN</name>
<dbReference type="PANTHER" id="PTHR44591">
    <property type="entry name" value="STRESS RESPONSE REGULATOR PROTEIN 1"/>
    <property type="match status" value="1"/>
</dbReference>
<dbReference type="InterPro" id="IPR050595">
    <property type="entry name" value="Bact_response_regulator"/>
</dbReference>
<dbReference type="RefSeq" id="WP_188762980.1">
    <property type="nucleotide sequence ID" value="NZ_BMJM01000007.1"/>
</dbReference>
<dbReference type="InterPro" id="IPR011006">
    <property type="entry name" value="CheY-like_superfamily"/>
</dbReference>
<keyword evidence="5" id="KW-1185">Reference proteome</keyword>
<dbReference type="InterPro" id="IPR001789">
    <property type="entry name" value="Sig_transdc_resp-reg_receiver"/>
</dbReference>
<feature type="modified residue" description="4-aspartylphosphate" evidence="2">
    <location>
        <position position="52"/>
    </location>
</feature>
<sequence length="119" mass="12563">MAIILVVDDEVGIARLLEDVFVDDGHEVMLASNGRQALELALTTVPAIILTDLMMPVMDGAELAAALAAEPRLAGVPLVMMSSMPEGVVVAKGAAFTAFVRKPFNIYALVDLANSLIVR</sequence>
<protein>
    <recommendedName>
        <fullName evidence="3">Response regulatory domain-containing protein</fullName>
    </recommendedName>
</protein>
<accession>A0A917EAD8</accession>
<organism evidence="4 5">
    <name type="scientific">Sandarakinorhabdus glacialis</name>
    <dbReference type="NCBI Taxonomy" id="1614636"/>
    <lineage>
        <taxon>Bacteria</taxon>
        <taxon>Pseudomonadati</taxon>
        <taxon>Pseudomonadota</taxon>
        <taxon>Alphaproteobacteria</taxon>
        <taxon>Sphingomonadales</taxon>
        <taxon>Sphingosinicellaceae</taxon>
        <taxon>Sandarakinorhabdus</taxon>
    </lineage>
</organism>